<evidence type="ECO:0000256" key="1">
    <source>
        <dbReference type="ARBA" id="ARBA00004211"/>
    </source>
</evidence>
<evidence type="ECO:0000256" key="2">
    <source>
        <dbReference type="ARBA" id="ARBA00008932"/>
    </source>
</evidence>
<evidence type="ECO:0000256" key="5">
    <source>
        <dbReference type="ARBA" id="ARBA00023136"/>
    </source>
</evidence>
<evidence type="ECO:0000313" key="10">
    <source>
        <dbReference type="EMBL" id="SVP95243.1"/>
    </source>
</evidence>
<dbReference type="InterPro" id="IPR008962">
    <property type="entry name" value="PapD-like_sf"/>
</dbReference>
<dbReference type="KEGG" id="tan:TA08575"/>
<protein>
    <submittedName>
        <fullName evidence="8">Vesicle-associated membrane protein, putative</fullName>
    </submittedName>
</protein>
<comment type="similarity">
    <text evidence="2">Belongs to the VAMP-associated protein (VAP) (TC 9.B.17) family.</text>
</comment>
<dbReference type="PANTHER" id="PTHR10809">
    <property type="entry name" value="VESICLE-ASSOCIATED MEMBRANE PROTEIN-ASSOCIATED PROTEIN"/>
    <property type="match status" value="1"/>
</dbReference>
<dbReference type="GO" id="GO:0005789">
    <property type="term" value="C:endoplasmic reticulum membrane"/>
    <property type="evidence" value="ECO:0007669"/>
    <property type="project" value="InterPro"/>
</dbReference>
<dbReference type="AlphaFoldDB" id="Q4U9K2"/>
<sequence>MRLLKITPSDTIEFPLLLYTPLTTVLKLENVSSEFVAFKIKTTTPKGYLVRPSTGVIRPGENQDVQIILQPLTEAPKVVNDRFLVQFVVVPNDDPVPKDLWTHVKNSIQDHRLSVGFLKENSVSVQSTGSQYGIPPKIAARLISPQSSNVDLPELRQKYDELVQYVLSVEKLKSNLLKENEQLRQKLQLNPGGKMSNKITLEVWHVPVLIILFVVLLKVFGHF</sequence>
<keyword evidence="3 6" id="KW-0812">Transmembrane</keyword>
<proteinExistence type="inferred from homology"/>
<dbReference type="STRING" id="5874.Q4U9K2"/>
<keyword evidence="4 6" id="KW-1133">Transmembrane helix</keyword>
<dbReference type="eggNOG" id="KOG0439">
    <property type="taxonomic scope" value="Eukaryota"/>
</dbReference>
<dbReference type="OrthoDB" id="264603at2759"/>
<keyword evidence="5 6" id="KW-0472">Membrane</keyword>
<dbReference type="Proteomes" id="UP000001950">
    <property type="component" value="Chromosome 4"/>
</dbReference>
<feature type="transmembrane region" description="Helical" evidence="6">
    <location>
        <begin position="203"/>
        <end position="221"/>
    </location>
</feature>
<evidence type="ECO:0000256" key="3">
    <source>
        <dbReference type="ARBA" id="ARBA00022692"/>
    </source>
</evidence>
<dbReference type="PROSITE" id="PS50202">
    <property type="entry name" value="MSP"/>
    <property type="match status" value="1"/>
</dbReference>
<dbReference type="Pfam" id="PF00635">
    <property type="entry name" value="Motile_Sperm"/>
    <property type="match status" value="1"/>
</dbReference>
<feature type="domain" description="MSP" evidence="7">
    <location>
        <begin position="3"/>
        <end position="118"/>
    </location>
</feature>
<accession>Q4U9K2</accession>
<name>Q4U9K2_THEAN</name>
<evidence type="ECO:0000256" key="6">
    <source>
        <dbReference type="SAM" id="Phobius"/>
    </source>
</evidence>
<keyword evidence="11" id="KW-1185">Reference proteome</keyword>
<evidence type="ECO:0000313" key="11">
    <source>
        <dbReference type="Proteomes" id="UP000001950"/>
    </source>
</evidence>
<dbReference type="GO" id="GO:0090158">
    <property type="term" value="P:endoplasmic reticulum membrane organization"/>
    <property type="evidence" value="ECO:0007669"/>
    <property type="project" value="TreeGrafter"/>
</dbReference>
<dbReference type="EMBL" id="UIVS01000004">
    <property type="protein sequence ID" value="SVP95243.1"/>
    <property type="molecule type" value="Genomic_DNA"/>
</dbReference>
<reference evidence="8 11" key="1">
    <citation type="journal article" date="2005" name="Science">
        <title>Genome of the host-cell transforming parasite Theileria annulata compared with T. parva.</title>
        <authorList>
            <person name="Pain A."/>
            <person name="Renauld H."/>
            <person name="Berriman M."/>
            <person name="Murphy L."/>
            <person name="Yeats C.A."/>
            <person name="Weir W."/>
            <person name="Kerhornou A."/>
            <person name="Aslett M."/>
            <person name="Bishop R."/>
            <person name="Bouchier C."/>
            <person name="Cochet M."/>
            <person name="Coulson R.M.R."/>
            <person name="Cronin A."/>
            <person name="de Villiers E.P."/>
            <person name="Fraser A."/>
            <person name="Fosker N."/>
            <person name="Gardner M."/>
            <person name="Goble A."/>
            <person name="Griffiths-Jones S."/>
            <person name="Harris D.E."/>
            <person name="Katzer F."/>
            <person name="Larke N."/>
            <person name="Lord A."/>
            <person name="Maser P."/>
            <person name="McKellar S."/>
            <person name="Mooney P."/>
            <person name="Morton F."/>
            <person name="Nene V."/>
            <person name="O'Neil S."/>
            <person name="Price C."/>
            <person name="Quail M.A."/>
            <person name="Rabbinowitsch E."/>
            <person name="Rawlings N.D."/>
            <person name="Rutter S."/>
            <person name="Saunders D."/>
            <person name="Seeger K."/>
            <person name="Shah T."/>
            <person name="Squares R."/>
            <person name="Squares S."/>
            <person name="Tivey A."/>
            <person name="Walker A.R."/>
            <person name="Woodward J."/>
            <person name="Dobbelaere D.A.E."/>
            <person name="Langsley G."/>
            <person name="Rajandream M.A."/>
            <person name="McKeever D."/>
            <person name="Shiels B."/>
            <person name="Tait A."/>
            <person name="Barrell B.G."/>
            <person name="Hall N."/>
        </authorList>
    </citation>
    <scope>NUCLEOTIDE SEQUENCE [LARGE SCALE GENOMIC DNA]</scope>
    <source>
        <strain evidence="11">Ankara</strain>
        <strain evidence="8">Ankara isolate clone C9</strain>
    </source>
</reference>
<evidence type="ECO:0000313" key="8">
    <source>
        <dbReference type="EMBL" id="CAI76501.1"/>
    </source>
</evidence>
<dbReference type="EMBL" id="UIVT01000004">
    <property type="protein sequence ID" value="SVP94398.1"/>
    <property type="molecule type" value="Genomic_DNA"/>
</dbReference>
<dbReference type="InterPro" id="IPR013783">
    <property type="entry name" value="Ig-like_fold"/>
</dbReference>
<dbReference type="OMA" id="VTKYMGY"/>
<dbReference type="InterPro" id="IPR016763">
    <property type="entry name" value="VAP"/>
</dbReference>
<dbReference type="GO" id="GO:0005886">
    <property type="term" value="C:plasma membrane"/>
    <property type="evidence" value="ECO:0007669"/>
    <property type="project" value="TreeGrafter"/>
</dbReference>
<gene>
    <name evidence="8" type="ORF">TA08575</name>
    <name evidence="9" type="ORF">TAT_000340400</name>
    <name evidence="10" type="ORF">TAV_000340200</name>
</gene>
<dbReference type="VEuPathDB" id="PiroplasmaDB:TA08575"/>
<dbReference type="GO" id="GO:0061817">
    <property type="term" value="P:endoplasmic reticulum-plasma membrane tethering"/>
    <property type="evidence" value="ECO:0007669"/>
    <property type="project" value="TreeGrafter"/>
</dbReference>
<dbReference type="InterPro" id="IPR000535">
    <property type="entry name" value="MSP_dom"/>
</dbReference>
<evidence type="ECO:0000256" key="4">
    <source>
        <dbReference type="ARBA" id="ARBA00022989"/>
    </source>
</evidence>
<dbReference type="RefSeq" id="XP_953126.1">
    <property type="nucleotide sequence ID" value="XM_948033.1"/>
</dbReference>
<reference evidence="9" key="2">
    <citation type="submission" date="2018-07" db="EMBL/GenBank/DDBJ databases">
        <authorList>
            <person name="Quirk P.G."/>
            <person name="Krulwich T.A."/>
        </authorList>
    </citation>
    <scope>NUCLEOTIDE SEQUENCE</scope>
    <source>
        <strain evidence="9">Anand</strain>
    </source>
</reference>
<dbReference type="EMBL" id="CR940353">
    <property type="protein sequence ID" value="CAI76501.1"/>
    <property type="molecule type" value="Genomic_DNA"/>
</dbReference>
<dbReference type="PANTHER" id="PTHR10809:SF6">
    <property type="entry name" value="AT11025P-RELATED"/>
    <property type="match status" value="1"/>
</dbReference>
<evidence type="ECO:0000313" key="9">
    <source>
        <dbReference type="EMBL" id="SVP94398.1"/>
    </source>
</evidence>
<dbReference type="GeneID" id="3863128"/>
<evidence type="ECO:0000259" key="7">
    <source>
        <dbReference type="PROSITE" id="PS50202"/>
    </source>
</evidence>
<comment type="subcellular location">
    <subcellularLocation>
        <location evidence="1">Membrane</location>
        <topology evidence="1">Single-pass type IV membrane protein</topology>
    </subcellularLocation>
</comment>
<dbReference type="FunCoup" id="Q4U9K2">
    <property type="interactions" value="84"/>
</dbReference>
<dbReference type="SUPFAM" id="SSF49354">
    <property type="entry name" value="PapD-like"/>
    <property type="match status" value="1"/>
</dbReference>
<dbReference type="InParanoid" id="Q4U9K2"/>
<dbReference type="Gene3D" id="2.60.40.10">
    <property type="entry name" value="Immunoglobulins"/>
    <property type="match status" value="1"/>
</dbReference>
<organism evidence="8 11">
    <name type="scientific">Theileria annulata</name>
    <dbReference type="NCBI Taxonomy" id="5874"/>
    <lineage>
        <taxon>Eukaryota</taxon>
        <taxon>Sar</taxon>
        <taxon>Alveolata</taxon>
        <taxon>Apicomplexa</taxon>
        <taxon>Aconoidasida</taxon>
        <taxon>Piroplasmida</taxon>
        <taxon>Theileriidae</taxon>
        <taxon>Theileria</taxon>
    </lineage>
</organism>